<dbReference type="Proteomes" id="UP000236268">
    <property type="component" value="Unassembled WGS sequence"/>
</dbReference>
<evidence type="ECO:0000313" key="2">
    <source>
        <dbReference type="Proteomes" id="UP000236268"/>
    </source>
</evidence>
<comment type="caution">
    <text evidence="1">The sequence shown here is derived from an EMBL/GenBank/DDBJ whole genome shotgun (WGS) entry which is preliminary data.</text>
</comment>
<dbReference type="AlphaFoldDB" id="A0A2K1FRE3"/>
<sequence length="135" mass="15150">MAHARVFPHVLTALHFFHEWPNPAQAAELILARPTEIDGNAYYLLDPAARWLEDRYPLAATLLRRAMIEDTLDGAKSSRYKHAARHLLECLAVAPTIGDFGLFETHDAFTARLRAAHGRKAGFWSRYAEIAGSKP</sequence>
<evidence type="ECO:0000313" key="1">
    <source>
        <dbReference type="EMBL" id="PNQ95019.1"/>
    </source>
</evidence>
<organism evidence="1 2">
    <name type="scientific">Azospirillum argentinense</name>
    <dbReference type="NCBI Taxonomy" id="2970906"/>
    <lineage>
        <taxon>Bacteria</taxon>
        <taxon>Pseudomonadati</taxon>
        <taxon>Pseudomonadota</taxon>
        <taxon>Alphaproteobacteria</taxon>
        <taxon>Rhodospirillales</taxon>
        <taxon>Azospirillaceae</taxon>
        <taxon>Azospirillum</taxon>
    </lineage>
</organism>
<gene>
    <name evidence="1" type="ORF">C1S70_31075</name>
</gene>
<keyword evidence="1" id="KW-0614">Plasmid</keyword>
<reference evidence="1 2" key="1">
    <citation type="submission" date="2018-01" db="EMBL/GenBank/DDBJ databases">
        <title>Whole genome sequence of Azospirillum brasilense REC3 isolated from strawberry roots.</title>
        <authorList>
            <person name="Fontana C.A."/>
            <person name="Salazar S.M."/>
            <person name="Bassi D."/>
            <person name="Puglisi E."/>
            <person name="Lovaisa N.C."/>
            <person name="Toffoli L.M."/>
            <person name="Pedraza R."/>
            <person name="Cocconcelli P.S."/>
        </authorList>
    </citation>
    <scope>NUCLEOTIDE SEQUENCE [LARGE SCALE GENOMIC DNA]</scope>
    <source>
        <strain evidence="1 2">REC3</strain>
        <plasmid evidence="1">p45unnamed</plasmid>
    </source>
</reference>
<proteinExistence type="predicted"/>
<protein>
    <submittedName>
        <fullName evidence="1">Uncharacterized protein</fullName>
    </submittedName>
</protein>
<dbReference type="InterPro" id="IPR049245">
    <property type="entry name" value="DUF6880"/>
</dbReference>
<dbReference type="EMBL" id="POWG01000065">
    <property type="protein sequence ID" value="PNQ95019.1"/>
    <property type="molecule type" value="Genomic_DNA"/>
</dbReference>
<dbReference type="Pfam" id="PF21810">
    <property type="entry name" value="DUF6880"/>
    <property type="match status" value="1"/>
</dbReference>
<name>A0A2K1FRE3_9PROT</name>
<geneLocation type="plasmid" evidence="1">
    <name>p45unnamed</name>
</geneLocation>
<accession>A0A2K1FRE3</accession>